<feature type="compositionally biased region" description="Low complexity" evidence="10">
    <location>
        <begin position="402"/>
        <end position="420"/>
    </location>
</feature>
<feature type="DNA-binding region" description="Homeobox" evidence="8">
    <location>
        <begin position="548"/>
        <end position="607"/>
    </location>
</feature>
<dbReference type="AlphaFoldDB" id="A0A9R0D442"/>
<reference evidence="14" key="1">
    <citation type="submission" date="2025-08" db="UniProtKB">
        <authorList>
            <consortium name="RefSeq"/>
        </authorList>
    </citation>
    <scope>IDENTIFICATION</scope>
    <source>
        <tissue evidence="14">Whole larval tissue</tissue>
    </source>
</reference>
<evidence type="ECO:0000259" key="12">
    <source>
        <dbReference type="PROSITE" id="PS51179"/>
    </source>
</evidence>
<evidence type="ECO:0000256" key="3">
    <source>
        <dbReference type="ARBA" id="ARBA00023125"/>
    </source>
</evidence>
<comment type="subcellular location">
    <subcellularLocation>
        <location evidence="1 8 9">Nucleus</location>
    </subcellularLocation>
</comment>
<evidence type="ECO:0000256" key="7">
    <source>
        <dbReference type="ARBA" id="ARBA00061425"/>
    </source>
</evidence>
<dbReference type="SUPFAM" id="SSF47413">
    <property type="entry name" value="lambda repressor-like DNA-binding domains"/>
    <property type="match status" value="1"/>
</dbReference>
<dbReference type="RefSeq" id="XP_035439530.1">
    <property type="nucleotide sequence ID" value="XM_035583637.2"/>
</dbReference>
<dbReference type="InterPro" id="IPR001356">
    <property type="entry name" value="HD"/>
</dbReference>
<dbReference type="SUPFAM" id="SSF46689">
    <property type="entry name" value="Homeodomain-like"/>
    <property type="match status" value="1"/>
</dbReference>
<feature type="compositionally biased region" description="Polar residues" evidence="10">
    <location>
        <begin position="449"/>
        <end position="460"/>
    </location>
</feature>
<dbReference type="GO" id="GO:0000981">
    <property type="term" value="F:DNA-binding transcription factor activity, RNA polymerase II-specific"/>
    <property type="evidence" value="ECO:0007669"/>
    <property type="project" value="TreeGrafter"/>
</dbReference>
<feature type="region of interest" description="Disordered" evidence="10">
    <location>
        <begin position="336"/>
        <end position="383"/>
    </location>
</feature>
<dbReference type="InterPro" id="IPR013847">
    <property type="entry name" value="POU"/>
</dbReference>
<dbReference type="InterPro" id="IPR000327">
    <property type="entry name" value="POU_dom"/>
</dbReference>
<dbReference type="GO" id="GO:0045944">
    <property type="term" value="P:positive regulation of transcription by RNA polymerase II"/>
    <property type="evidence" value="ECO:0007669"/>
    <property type="project" value="UniProtKB-ARBA"/>
</dbReference>
<evidence type="ECO:0000313" key="13">
    <source>
        <dbReference type="Proteomes" id="UP000829999"/>
    </source>
</evidence>
<dbReference type="InterPro" id="IPR010982">
    <property type="entry name" value="Lambda_DNA-bd_dom_sf"/>
</dbReference>
<dbReference type="Pfam" id="PF00046">
    <property type="entry name" value="Homeodomain"/>
    <property type="match status" value="1"/>
</dbReference>
<evidence type="ECO:0000256" key="1">
    <source>
        <dbReference type="ARBA" id="ARBA00004123"/>
    </source>
</evidence>
<dbReference type="SMART" id="SM00352">
    <property type="entry name" value="POU"/>
    <property type="match status" value="1"/>
</dbReference>
<dbReference type="PROSITE" id="PS51179">
    <property type="entry name" value="POU_3"/>
    <property type="match status" value="1"/>
</dbReference>
<feature type="domain" description="Homeobox" evidence="11">
    <location>
        <begin position="546"/>
        <end position="606"/>
    </location>
</feature>
<evidence type="ECO:0000259" key="11">
    <source>
        <dbReference type="PROSITE" id="PS50071"/>
    </source>
</evidence>
<dbReference type="InterPro" id="IPR009057">
    <property type="entry name" value="Homeodomain-like_sf"/>
</dbReference>
<organism evidence="13 14">
    <name type="scientific">Spodoptera frugiperda</name>
    <name type="common">Fall armyworm</name>
    <dbReference type="NCBI Taxonomy" id="7108"/>
    <lineage>
        <taxon>Eukaryota</taxon>
        <taxon>Metazoa</taxon>
        <taxon>Ecdysozoa</taxon>
        <taxon>Arthropoda</taxon>
        <taxon>Hexapoda</taxon>
        <taxon>Insecta</taxon>
        <taxon>Pterygota</taxon>
        <taxon>Neoptera</taxon>
        <taxon>Endopterygota</taxon>
        <taxon>Lepidoptera</taxon>
        <taxon>Glossata</taxon>
        <taxon>Ditrysia</taxon>
        <taxon>Noctuoidea</taxon>
        <taxon>Noctuidae</taxon>
        <taxon>Amphipyrinae</taxon>
        <taxon>Spodoptera</taxon>
    </lineage>
</organism>
<keyword evidence="5" id="KW-0804">Transcription</keyword>
<dbReference type="InterPro" id="IPR050255">
    <property type="entry name" value="POU_domain_TF"/>
</dbReference>
<feature type="domain" description="POU-specific" evidence="12">
    <location>
        <begin position="463"/>
        <end position="537"/>
    </location>
</feature>
<keyword evidence="13" id="KW-1185">Reference proteome</keyword>
<feature type="compositionally biased region" description="Low complexity" evidence="10">
    <location>
        <begin position="73"/>
        <end position="96"/>
    </location>
</feature>
<keyword evidence="6 8" id="KW-0539">Nucleus</keyword>
<accession>A0A9R0D442</accession>
<evidence type="ECO:0000256" key="9">
    <source>
        <dbReference type="RuleBase" id="RU000682"/>
    </source>
</evidence>
<protein>
    <submittedName>
        <fullName evidence="14">POU domain, class 6, transcription factor 2 isoform X4</fullName>
    </submittedName>
</protein>
<dbReference type="GO" id="GO:0005634">
    <property type="term" value="C:nucleus"/>
    <property type="evidence" value="ECO:0007669"/>
    <property type="project" value="UniProtKB-SubCell"/>
</dbReference>
<feature type="region of interest" description="Disordered" evidence="10">
    <location>
        <begin position="401"/>
        <end position="460"/>
    </location>
</feature>
<dbReference type="Pfam" id="PF00157">
    <property type="entry name" value="Pou"/>
    <property type="match status" value="1"/>
</dbReference>
<feature type="region of interest" description="Disordered" evidence="10">
    <location>
        <begin position="38"/>
        <end position="107"/>
    </location>
</feature>
<dbReference type="Proteomes" id="UP000829999">
    <property type="component" value="Chromosome 2"/>
</dbReference>
<dbReference type="FunFam" id="1.10.10.60:FF:000051">
    <property type="entry name" value="POU domain protein"/>
    <property type="match status" value="1"/>
</dbReference>
<dbReference type="CDD" id="cd00086">
    <property type="entry name" value="homeodomain"/>
    <property type="match status" value="1"/>
</dbReference>
<dbReference type="Gene3D" id="1.10.260.40">
    <property type="entry name" value="lambda repressor-like DNA-binding domains"/>
    <property type="match status" value="1"/>
</dbReference>
<evidence type="ECO:0000313" key="14">
    <source>
        <dbReference type="RefSeq" id="XP_035439530.1"/>
    </source>
</evidence>
<dbReference type="PANTHER" id="PTHR11636:SF5">
    <property type="entry name" value="POU DOMAIN MOTIF 3, ISOFORM F"/>
    <property type="match status" value="1"/>
</dbReference>
<evidence type="ECO:0000256" key="6">
    <source>
        <dbReference type="ARBA" id="ARBA00023242"/>
    </source>
</evidence>
<dbReference type="PANTHER" id="PTHR11636">
    <property type="entry name" value="POU DOMAIN"/>
    <property type="match status" value="1"/>
</dbReference>
<dbReference type="Gene3D" id="1.10.10.60">
    <property type="entry name" value="Homeodomain-like"/>
    <property type="match status" value="1"/>
</dbReference>
<dbReference type="GO" id="GO:0000978">
    <property type="term" value="F:RNA polymerase II cis-regulatory region sequence-specific DNA binding"/>
    <property type="evidence" value="ECO:0007669"/>
    <property type="project" value="TreeGrafter"/>
</dbReference>
<keyword evidence="2" id="KW-0805">Transcription regulation</keyword>
<comment type="similarity">
    <text evidence="7">Belongs to the POU transcription factor family. Class-6 subfamily.</text>
</comment>
<name>A0A9R0D442_SPOFR</name>
<dbReference type="GeneID" id="118268866"/>
<evidence type="ECO:0000256" key="4">
    <source>
        <dbReference type="ARBA" id="ARBA00023155"/>
    </source>
</evidence>
<dbReference type="PRINTS" id="PR00028">
    <property type="entry name" value="POUDOMAIN"/>
</dbReference>
<dbReference type="PROSITE" id="PS00035">
    <property type="entry name" value="POU_1"/>
    <property type="match status" value="1"/>
</dbReference>
<evidence type="ECO:0000256" key="10">
    <source>
        <dbReference type="SAM" id="MobiDB-lite"/>
    </source>
</evidence>
<feature type="compositionally biased region" description="Basic and acidic residues" evidence="10">
    <location>
        <begin position="351"/>
        <end position="363"/>
    </location>
</feature>
<evidence type="ECO:0000256" key="5">
    <source>
        <dbReference type="ARBA" id="ARBA00023163"/>
    </source>
</evidence>
<gene>
    <name evidence="14" type="primary">LOC118268866</name>
</gene>
<dbReference type="PROSITE" id="PS50071">
    <property type="entry name" value="HOMEOBOX_2"/>
    <property type="match status" value="1"/>
</dbReference>
<sequence length="615" mass="66389">MYNCAYPSKDTWMLTALFTHFNQNHESGCEADMLEGAEVGRHSPPRPQQEPINLKNEVKSHSTSPAESDRESGASSPEGGASRAQLAEPRTPSPRSRTPHQQPHLNGSMASMFQNLQNLANMQQNMPPMSQQLQQQMSQQMSQLAANLQGLSSMPSNPVINSPLNLSVSAPGMGSPNPVANNNMLPPAMPSPMPQLILASGQLVQGIQGAQLLIPTSQGIATQTILTIPVNHVNSNDQMVNLALNNGQVVSTSLANLQAMAQPHQLLNSNPQQTPNIRPNMLNPTLSNALLNPGLPNFLSNGAANAQELLQALQQQQQQQQQPQGNHNLLQTVQQNSMPQQMPGRRSSSPRPDRHYKERENFADRFGGGSRERNERENSGSAAMNSINRLAASNGEITITTSHNANAGPASSAGSAGSGPIPSPHAPVKMSPGSVKSPSQDDSDLLADSPNQPTISQSSSNVVDGINLEDIKEFAKAFKLRRLGLGLTQTQVGQALSVTEGPAYSQSAICSALASQMLAAQLSSQQQNMYASGQNHLTDFIGMEPSKKRKRRTSFTPQALELLNAHFERNTHPSGTEITGLAHQLGYEREVIRIWFCNKRQALKNTVRMMSKGMV</sequence>
<evidence type="ECO:0000256" key="2">
    <source>
        <dbReference type="ARBA" id="ARBA00023015"/>
    </source>
</evidence>
<evidence type="ECO:0000256" key="8">
    <source>
        <dbReference type="PROSITE-ProRule" id="PRU00108"/>
    </source>
</evidence>
<proteinExistence type="inferred from homology"/>
<dbReference type="CTD" id="35813"/>
<dbReference type="SMART" id="SM00389">
    <property type="entry name" value="HOX"/>
    <property type="match status" value="1"/>
</dbReference>
<keyword evidence="4 8" id="KW-0371">Homeobox</keyword>
<keyword evidence="3 8" id="KW-0238">DNA-binding</keyword>